<dbReference type="Proteomes" id="UP000653797">
    <property type="component" value="Unassembled WGS sequence"/>
</dbReference>
<keyword evidence="3 6" id="KW-0812">Transmembrane</keyword>
<gene>
    <name evidence="9" type="ORF">IC230_11375</name>
</gene>
<dbReference type="InterPro" id="IPR050250">
    <property type="entry name" value="Macrolide_Exporter_MacB"/>
</dbReference>
<feature type="transmembrane region" description="Helical" evidence="6">
    <location>
        <begin position="275"/>
        <end position="296"/>
    </location>
</feature>
<dbReference type="GO" id="GO:0022857">
    <property type="term" value="F:transmembrane transporter activity"/>
    <property type="evidence" value="ECO:0007669"/>
    <property type="project" value="TreeGrafter"/>
</dbReference>
<keyword evidence="4 6" id="KW-1133">Transmembrane helix</keyword>
<dbReference type="Pfam" id="PF02687">
    <property type="entry name" value="FtsX"/>
    <property type="match status" value="2"/>
</dbReference>
<evidence type="ECO:0000256" key="1">
    <source>
        <dbReference type="ARBA" id="ARBA00004651"/>
    </source>
</evidence>
<name>A0A927B171_9BACT</name>
<evidence type="ECO:0000256" key="2">
    <source>
        <dbReference type="ARBA" id="ARBA00022475"/>
    </source>
</evidence>
<feature type="transmembrane region" description="Helical" evidence="6">
    <location>
        <begin position="21"/>
        <end position="41"/>
    </location>
</feature>
<feature type="transmembrane region" description="Helical" evidence="6">
    <location>
        <begin position="317"/>
        <end position="345"/>
    </location>
</feature>
<feature type="transmembrane region" description="Helical" evidence="6">
    <location>
        <begin position="409"/>
        <end position="432"/>
    </location>
</feature>
<feature type="domain" description="ABC3 transporter permease C-terminal" evidence="7">
    <location>
        <begin position="277"/>
        <end position="392"/>
    </location>
</feature>
<dbReference type="PANTHER" id="PTHR30572:SF18">
    <property type="entry name" value="ABC-TYPE MACROLIDE FAMILY EXPORT SYSTEM PERMEASE COMPONENT 2"/>
    <property type="match status" value="1"/>
</dbReference>
<keyword evidence="2" id="KW-1003">Cell membrane</keyword>
<feature type="domain" description="MacB-like periplasmic core" evidence="8">
    <location>
        <begin position="20"/>
        <end position="231"/>
    </location>
</feature>
<protein>
    <submittedName>
        <fullName evidence="9">ABC transporter permease</fullName>
    </submittedName>
</protein>
<dbReference type="AlphaFoldDB" id="A0A927B171"/>
<evidence type="ECO:0000259" key="7">
    <source>
        <dbReference type="Pfam" id="PF02687"/>
    </source>
</evidence>
<feature type="transmembrane region" description="Helical" evidence="6">
    <location>
        <begin position="654"/>
        <end position="678"/>
    </location>
</feature>
<evidence type="ECO:0000256" key="3">
    <source>
        <dbReference type="ARBA" id="ARBA00022692"/>
    </source>
</evidence>
<feature type="domain" description="ABC3 transporter permease C-terminal" evidence="7">
    <location>
        <begin position="658"/>
        <end position="766"/>
    </location>
</feature>
<evidence type="ECO:0000313" key="10">
    <source>
        <dbReference type="Proteomes" id="UP000653797"/>
    </source>
</evidence>
<keyword evidence="5 6" id="KW-0472">Membrane</keyword>
<accession>A0A927B171</accession>
<keyword evidence="10" id="KW-1185">Reference proteome</keyword>
<dbReference type="InterPro" id="IPR025857">
    <property type="entry name" value="MacB_PCD"/>
</dbReference>
<dbReference type="EMBL" id="JACXAA010000003">
    <property type="protein sequence ID" value="MBD2753494.1"/>
    <property type="molecule type" value="Genomic_DNA"/>
</dbReference>
<proteinExistence type="predicted"/>
<reference evidence="9" key="1">
    <citation type="submission" date="2020-09" db="EMBL/GenBank/DDBJ databases">
        <authorList>
            <person name="Kim M.K."/>
        </authorList>
    </citation>
    <scope>NUCLEOTIDE SEQUENCE</scope>
    <source>
        <strain evidence="9">BT704</strain>
    </source>
</reference>
<sequence length="777" mass="86783">MIRNYLTVAWRHITRNRLLSSINVIGLALGMSCSLLIWLWISDELSFNRGFKEADQIYFVRQTSGMYTNEYTPGPLTEALKKDVPDVEKATRFRSWTDDYLIKAGQVAAKEVGMYASDDFFDIFQYPVLQGSPVSSIKSPNSIVITRHVAETFFGTTEAVGRTLQLNNDKYYRVGAVIEDIPKNSSIQFSWIVNLSVVEEDWMKNWGNNSFSTYVKLRPNSNQAQAETRMKGLPKRYRSDITDTPILQPIGDTYLYGEYVNGKPVGGRISYVRTFGLVALLILLIACVNFMNLATARASLRAKEVGIRKVIGAMRSSLVGQFLGESVLLSLLAAVLAIGLVIGALPLVNQFVHKQLSINFFAPTFWISMLFLIVFTSLIAGSYPALFLSAMQPVRTLKGALTTAPTGAVFRKSLVVFQFTLSLFLIIGMLVIGQQMHYVRTKQLGLDREHILWVPVEGALLPKMETYRQEIQRSGAVVSVTTSGALPIEIGSSSTGGLTWPGKDPKDEAFVYSMKAGYDFAKTMNVRLVDGHDFTSPDSGARYLVNESAARIMKLKNPVGTEISYQIGKGPIVGVMKDFHLRSFHEPIQPLVISLYPKWTNYFLIRTRPGQTDKAIQVAEQVARKLNPAYPFSYHFLDEDYEKLYRSETLVNTLINYFGLLAILISCLGLFGLATFTAEQRKKEIGVRKVLGATVTSIVGLLSKDFLKLVMIAILIASPIAWYVMNQWLQNFAYKIDIEWWVFALAGLSAISITLLTVSFQSIKAALVNPVKSLRSE</sequence>
<evidence type="ECO:0000256" key="4">
    <source>
        <dbReference type="ARBA" id="ARBA00022989"/>
    </source>
</evidence>
<feature type="transmembrane region" description="Helical" evidence="6">
    <location>
        <begin position="740"/>
        <end position="760"/>
    </location>
</feature>
<dbReference type="Pfam" id="PF12704">
    <property type="entry name" value="MacB_PCD"/>
    <property type="match status" value="1"/>
</dbReference>
<dbReference type="PROSITE" id="PS51257">
    <property type="entry name" value="PROKAR_LIPOPROTEIN"/>
    <property type="match status" value="1"/>
</dbReference>
<comment type="caution">
    <text evidence="9">The sequence shown here is derived from an EMBL/GenBank/DDBJ whole genome shotgun (WGS) entry which is preliminary data.</text>
</comment>
<feature type="transmembrane region" description="Helical" evidence="6">
    <location>
        <begin position="706"/>
        <end position="725"/>
    </location>
</feature>
<comment type="subcellular location">
    <subcellularLocation>
        <location evidence="1">Cell membrane</location>
        <topology evidence="1">Multi-pass membrane protein</topology>
    </subcellularLocation>
</comment>
<evidence type="ECO:0000256" key="6">
    <source>
        <dbReference type="SAM" id="Phobius"/>
    </source>
</evidence>
<dbReference type="GO" id="GO:0005886">
    <property type="term" value="C:plasma membrane"/>
    <property type="evidence" value="ECO:0007669"/>
    <property type="project" value="UniProtKB-SubCell"/>
</dbReference>
<dbReference type="InterPro" id="IPR003838">
    <property type="entry name" value="ABC3_permease_C"/>
</dbReference>
<evidence type="ECO:0000259" key="8">
    <source>
        <dbReference type="Pfam" id="PF12704"/>
    </source>
</evidence>
<evidence type="ECO:0000313" key="9">
    <source>
        <dbReference type="EMBL" id="MBD2753494.1"/>
    </source>
</evidence>
<organism evidence="9 10">
    <name type="scientific">Spirosoma validum</name>
    <dbReference type="NCBI Taxonomy" id="2771355"/>
    <lineage>
        <taxon>Bacteria</taxon>
        <taxon>Pseudomonadati</taxon>
        <taxon>Bacteroidota</taxon>
        <taxon>Cytophagia</taxon>
        <taxon>Cytophagales</taxon>
        <taxon>Cytophagaceae</taxon>
        <taxon>Spirosoma</taxon>
    </lineage>
</organism>
<evidence type="ECO:0000256" key="5">
    <source>
        <dbReference type="ARBA" id="ARBA00023136"/>
    </source>
</evidence>
<dbReference type="PANTHER" id="PTHR30572">
    <property type="entry name" value="MEMBRANE COMPONENT OF TRANSPORTER-RELATED"/>
    <property type="match status" value="1"/>
</dbReference>
<feature type="transmembrane region" description="Helical" evidence="6">
    <location>
        <begin position="365"/>
        <end position="388"/>
    </location>
</feature>